<organism evidence="1">
    <name type="scientific">uncultured marine group II/III euryarchaeote KM3_27_D07</name>
    <dbReference type="NCBI Taxonomy" id="1456429"/>
    <lineage>
        <taxon>Archaea</taxon>
        <taxon>Methanobacteriati</taxon>
        <taxon>Methanobacteriota</taxon>
        <taxon>environmental samples</taxon>
    </lineage>
</organism>
<reference evidence="1" key="1">
    <citation type="journal article" date="2014" name="Genome Biol. Evol.">
        <title>Pangenome evidence for extensive interdomain horizontal transfer affecting lineage core and shell genes in uncultured planktonic thaumarchaeota and euryarchaeota.</title>
        <authorList>
            <person name="Deschamps P."/>
            <person name="Zivanovic Y."/>
            <person name="Moreira D."/>
            <person name="Rodriguez-Valera F."/>
            <person name="Lopez-Garcia P."/>
        </authorList>
    </citation>
    <scope>NUCLEOTIDE SEQUENCE</scope>
</reference>
<accession>A0A075H2L6</accession>
<proteinExistence type="predicted"/>
<name>A0A075H2L6_9EURY</name>
<dbReference type="EMBL" id="KF900823">
    <property type="protein sequence ID" value="AIF08173.1"/>
    <property type="molecule type" value="Genomic_DNA"/>
</dbReference>
<evidence type="ECO:0008006" key="2">
    <source>
        <dbReference type="Google" id="ProtNLM"/>
    </source>
</evidence>
<dbReference type="AlphaFoldDB" id="A0A075H2L6"/>
<evidence type="ECO:0000313" key="1">
    <source>
        <dbReference type="EMBL" id="AIF08173.1"/>
    </source>
</evidence>
<protein>
    <recommendedName>
        <fullName evidence="2">LVIVD repeat-containing protein</fullName>
    </recommendedName>
</protein>
<sequence>MTAQVAQTMDKRLVGVAAFLALSIFSASLYALTTSFANNSDVEDNWMLVDPLPQDEEHDHKNSSSHEFGTQNIDFVTFNPLTLPGNAEIQVADSPDGNTYAYQAGWKEMHITDVTDPYNTTVVGVYNDPYTQVLDVKYLEYNGREYVILQNQLVDPGNADPNVGNWEDPAQVSVTLVDVTDKSDPQYIDSWYDVDHPSGPHNLYTHMIDGEWYIFVANPDYDECDVGTGDACGGVTIAHLNFAAWGDLPRIVKVGEAEVSWETTNGGWIYIHDMTVQTWPGQDTNDPRYGHTYIYGAYWEAGLRIFDTTDVPHPGRDLAEYMWHGSLCRLSGGSQAGCLWRAPEVGLWMNFSDLDDDGTPDAGWSSNENGGRASYIHYAEPFDKMVDASHLGYPSGKMHLTFLATEVLETTVGVGLSYLIDTTPYEMVNGKMTFKPRLIHNWEIPFAEDHFIPGGVEWLLFSPHNADLEIFQTGLPGMLDTSLGGAWDGRIYLSHYHSGVWILDVETLMKAGLDNRNKTAVYFDSTVGYYVPHGADGVILDSSYYDFEWIPFLWAAEYHKGYTYLSCITTGLYIVQLDVDKPYEGVASSQIT</sequence>